<keyword evidence="3 7" id="KW-0999">Mitochondrion inner membrane</keyword>
<evidence type="ECO:0000256" key="5">
    <source>
        <dbReference type="ARBA" id="ARBA00023128"/>
    </source>
</evidence>
<feature type="non-terminal residue" evidence="9">
    <location>
        <position position="443"/>
    </location>
</feature>
<evidence type="ECO:0000256" key="2">
    <source>
        <dbReference type="ARBA" id="ARBA00022692"/>
    </source>
</evidence>
<dbReference type="PANTHER" id="PTHR15415">
    <property type="entry name" value="MITOFILIN"/>
    <property type="match status" value="1"/>
</dbReference>
<dbReference type="Pfam" id="PF09731">
    <property type="entry name" value="Mitofilin"/>
    <property type="match status" value="1"/>
</dbReference>
<reference evidence="9" key="1">
    <citation type="submission" date="2022-03" db="EMBL/GenBank/DDBJ databases">
        <authorList>
            <person name="Martin H S."/>
        </authorList>
    </citation>
    <scope>NUCLEOTIDE SEQUENCE</scope>
</reference>
<keyword evidence="5 7" id="KW-0496">Mitochondrion</keyword>
<evidence type="ECO:0000256" key="8">
    <source>
        <dbReference type="SAM" id="MobiDB-lite"/>
    </source>
</evidence>
<evidence type="ECO:0000256" key="4">
    <source>
        <dbReference type="ARBA" id="ARBA00022989"/>
    </source>
</evidence>
<keyword evidence="10" id="KW-1185">Reference proteome</keyword>
<gene>
    <name evidence="9" type="ORF">IPOD504_LOCUS10880</name>
</gene>
<proteinExistence type="inferred from homology"/>
<evidence type="ECO:0000256" key="6">
    <source>
        <dbReference type="ARBA" id="ARBA00023136"/>
    </source>
</evidence>
<feature type="region of interest" description="Disordered" evidence="8">
    <location>
        <begin position="136"/>
        <end position="156"/>
    </location>
</feature>
<sequence length="443" mass="50962">MYPKVEYQLSRFSGASPNYKYKKHENREPCPLPPPPPKPKAADDSLLWGAMFLATIAAGIAVYAKRSPEIRDWMTIYAPWFDDLIAILYQENMTYKELAEQCIISLKKYIHMDDKKSEICEIDEVTGNAKIIPTVPVKPIEPPKESGEDNTEKPPCKVLPPPVLTKDICKVEDCLIDLYETVINNYDTAKAACAYYNQLVEEIMTDFSIPKLKDLNKAMNERLELVKVSLNNADNAEGDMDDLTRYIDCGVQAPPEKIEKVKSLLEDCFERVKAARIQFEWENDKSVVLDKLWQKVESQINRYTEETEVMIPGLQYAQNKLKLDGDPDLLLYHTYRYTAELQRELNDAVAAMRERVNRAVDTVLPQGEKESKERKELMATTLKEKRAEVEAEYKKREQDQNQRNEALLKEALNKQLQRHEESLQVTASTERRRGQCQAKTDGS</sequence>
<keyword evidence="6 7" id="KW-0472">Membrane</keyword>
<comment type="similarity">
    <text evidence="1 7">Belongs to the MICOS complex subunit Mic60 family.</text>
</comment>
<evidence type="ECO:0000256" key="3">
    <source>
        <dbReference type="ARBA" id="ARBA00022792"/>
    </source>
</evidence>
<dbReference type="EMBL" id="OW152838">
    <property type="protein sequence ID" value="CAH2059465.1"/>
    <property type="molecule type" value="Genomic_DNA"/>
</dbReference>
<keyword evidence="4 7" id="KW-1133">Transmembrane helix</keyword>
<keyword evidence="2 7" id="KW-0812">Transmembrane</keyword>
<accession>A0ABN8IN36</accession>
<feature type="transmembrane region" description="Helical" evidence="7">
    <location>
        <begin position="45"/>
        <end position="64"/>
    </location>
</feature>
<evidence type="ECO:0000313" key="10">
    <source>
        <dbReference type="Proteomes" id="UP000837857"/>
    </source>
</evidence>
<feature type="compositionally biased region" description="Basic and acidic residues" evidence="8">
    <location>
        <begin position="367"/>
        <end position="422"/>
    </location>
</feature>
<protein>
    <recommendedName>
        <fullName evidence="7">MICOS complex subunit MIC60</fullName>
    </recommendedName>
    <alternativeName>
        <fullName evidence="7">Mitofilin</fullName>
    </alternativeName>
</protein>
<feature type="compositionally biased region" description="Pro residues" evidence="8">
    <location>
        <begin position="30"/>
        <end position="39"/>
    </location>
</feature>
<feature type="region of interest" description="Disordered" evidence="8">
    <location>
        <begin position="365"/>
        <end position="443"/>
    </location>
</feature>
<organism evidence="9 10">
    <name type="scientific">Iphiclides podalirius</name>
    <name type="common">scarce swallowtail</name>
    <dbReference type="NCBI Taxonomy" id="110791"/>
    <lineage>
        <taxon>Eukaryota</taxon>
        <taxon>Metazoa</taxon>
        <taxon>Ecdysozoa</taxon>
        <taxon>Arthropoda</taxon>
        <taxon>Hexapoda</taxon>
        <taxon>Insecta</taxon>
        <taxon>Pterygota</taxon>
        <taxon>Neoptera</taxon>
        <taxon>Endopterygota</taxon>
        <taxon>Lepidoptera</taxon>
        <taxon>Glossata</taxon>
        <taxon>Ditrysia</taxon>
        <taxon>Papilionoidea</taxon>
        <taxon>Papilionidae</taxon>
        <taxon>Papilioninae</taxon>
        <taxon>Iphiclides</taxon>
    </lineage>
</organism>
<dbReference type="PANTHER" id="PTHR15415:SF7">
    <property type="entry name" value="MICOS COMPLEX SUBUNIT MIC60"/>
    <property type="match status" value="1"/>
</dbReference>
<comment type="subcellular location">
    <subcellularLocation>
        <location evidence="7">Mitochondrion inner membrane</location>
        <topology evidence="7">Single-pass membrane protein</topology>
    </subcellularLocation>
</comment>
<evidence type="ECO:0000256" key="1">
    <source>
        <dbReference type="ARBA" id="ARBA00010877"/>
    </source>
</evidence>
<feature type="compositionally biased region" description="Basic and acidic residues" evidence="8">
    <location>
        <begin position="141"/>
        <end position="155"/>
    </location>
</feature>
<dbReference type="InterPro" id="IPR019133">
    <property type="entry name" value="MIC60"/>
</dbReference>
<comment type="function">
    <text evidence="7">Component of the MICOS complex, a large protein complex of the mitochondrial inner membrane that plays crucial roles in the maintenance of crista junctions, inner membrane architecture, and formation of contact sites to the outer membrane.</text>
</comment>
<evidence type="ECO:0000256" key="7">
    <source>
        <dbReference type="RuleBase" id="RU363000"/>
    </source>
</evidence>
<dbReference type="Proteomes" id="UP000837857">
    <property type="component" value="Chromosome 26"/>
</dbReference>
<comment type="subunit">
    <text evidence="7">Component of the mitochondrial contact site and cristae organizing system (MICOS) complex.</text>
</comment>
<name>A0ABN8IN36_9NEOP</name>
<evidence type="ECO:0000313" key="9">
    <source>
        <dbReference type="EMBL" id="CAH2059465.1"/>
    </source>
</evidence>
<feature type="region of interest" description="Disordered" evidence="8">
    <location>
        <begin position="18"/>
        <end position="41"/>
    </location>
</feature>